<proteinExistence type="predicted"/>
<accession>A0AAV8QH38</accession>
<evidence type="ECO:0000313" key="1">
    <source>
        <dbReference type="EMBL" id="KAJ8479359.1"/>
    </source>
</evidence>
<keyword evidence="2" id="KW-1185">Reference proteome</keyword>
<organism evidence="1 2">
    <name type="scientific">Ensete ventricosum</name>
    <name type="common">Abyssinian banana</name>
    <name type="synonym">Musa ensete</name>
    <dbReference type="NCBI Taxonomy" id="4639"/>
    <lineage>
        <taxon>Eukaryota</taxon>
        <taxon>Viridiplantae</taxon>
        <taxon>Streptophyta</taxon>
        <taxon>Embryophyta</taxon>
        <taxon>Tracheophyta</taxon>
        <taxon>Spermatophyta</taxon>
        <taxon>Magnoliopsida</taxon>
        <taxon>Liliopsida</taxon>
        <taxon>Zingiberales</taxon>
        <taxon>Musaceae</taxon>
        <taxon>Ensete</taxon>
    </lineage>
</organism>
<evidence type="ECO:0000313" key="2">
    <source>
        <dbReference type="Proteomes" id="UP001222027"/>
    </source>
</evidence>
<protein>
    <submittedName>
        <fullName evidence="1">Uncharacterized protein</fullName>
    </submittedName>
</protein>
<name>A0AAV8QH38_ENSVE</name>
<dbReference type="EMBL" id="JAQQAF010000006">
    <property type="protein sequence ID" value="KAJ8479359.1"/>
    <property type="molecule type" value="Genomic_DNA"/>
</dbReference>
<comment type="caution">
    <text evidence="1">The sequence shown here is derived from an EMBL/GenBank/DDBJ whole genome shotgun (WGS) entry which is preliminary data.</text>
</comment>
<reference evidence="1 2" key="1">
    <citation type="submission" date="2022-12" db="EMBL/GenBank/DDBJ databases">
        <title>Chromosome-scale assembly of the Ensete ventricosum genome.</title>
        <authorList>
            <person name="Dussert Y."/>
            <person name="Stocks J."/>
            <person name="Wendawek A."/>
            <person name="Woldeyes F."/>
            <person name="Nichols R.A."/>
            <person name="Borrell J.S."/>
        </authorList>
    </citation>
    <scope>NUCLEOTIDE SEQUENCE [LARGE SCALE GENOMIC DNA]</scope>
    <source>
        <strain evidence="2">cv. Maze</strain>
        <tissue evidence="1">Seeds</tissue>
    </source>
</reference>
<dbReference type="Proteomes" id="UP001222027">
    <property type="component" value="Unassembled WGS sequence"/>
</dbReference>
<sequence length="115" mass="12951">MATSVKRIQVPICLHHIAGKEPSKQLEVSNSVHLVWNMVWTVSIVINHGGVIKMAVDRDKIIYEKQNYSIETDRDLSILDYFAVYVFVSPAIDLKPSFFLPPSSTMSLVCDLSTL</sequence>
<dbReference type="AlphaFoldDB" id="A0AAV8QH38"/>
<gene>
    <name evidence="1" type="ORF">OPV22_023086</name>
</gene>